<evidence type="ECO:0000313" key="11">
    <source>
        <dbReference type="EMBL" id="GAA4752954.1"/>
    </source>
</evidence>
<dbReference type="InterPro" id="IPR043428">
    <property type="entry name" value="LivM-like"/>
</dbReference>
<keyword evidence="2" id="KW-0813">Transport</keyword>
<dbReference type="Pfam" id="PF02653">
    <property type="entry name" value="BPD_transp_2"/>
    <property type="match status" value="2"/>
</dbReference>
<dbReference type="Gene3D" id="3.40.50.300">
    <property type="entry name" value="P-loop containing nucleotide triphosphate hydrolases"/>
    <property type="match status" value="1"/>
</dbReference>
<feature type="domain" description="ABC transporter" evidence="10">
    <location>
        <begin position="652"/>
        <end position="894"/>
    </location>
</feature>
<feature type="transmembrane region" description="Helical" evidence="9">
    <location>
        <begin position="588"/>
        <end position="606"/>
    </location>
</feature>
<evidence type="ECO:0000256" key="2">
    <source>
        <dbReference type="ARBA" id="ARBA00022448"/>
    </source>
</evidence>
<protein>
    <submittedName>
        <fullName evidence="11">Branched-chain amino acid ABC transporter permease/ATP-binding protein</fullName>
    </submittedName>
</protein>
<keyword evidence="3" id="KW-1003">Cell membrane</keyword>
<dbReference type="InterPro" id="IPR051120">
    <property type="entry name" value="ABC_AA/LPS_Transport"/>
</dbReference>
<dbReference type="PANTHER" id="PTHR45772:SF2">
    <property type="entry name" value="ABC TRANSPORTER ATP-BINDING PROTEIN"/>
    <property type="match status" value="1"/>
</dbReference>
<evidence type="ECO:0000256" key="7">
    <source>
        <dbReference type="ARBA" id="ARBA00022989"/>
    </source>
</evidence>
<dbReference type="CDD" id="cd06581">
    <property type="entry name" value="TM_PBP1_LivM_like"/>
    <property type="match status" value="1"/>
</dbReference>
<feature type="transmembrane region" description="Helical" evidence="9">
    <location>
        <begin position="379"/>
        <end position="400"/>
    </location>
</feature>
<feature type="transmembrane region" description="Helical" evidence="9">
    <location>
        <begin position="141"/>
        <end position="158"/>
    </location>
</feature>
<reference evidence="12" key="1">
    <citation type="journal article" date="2019" name="Int. J. Syst. Evol. Microbiol.">
        <title>The Global Catalogue of Microorganisms (GCM) 10K type strain sequencing project: providing services to taxonomists for standard genome sequencing and annotation.</title>
        <authorList>
            <consortium name="The Broad Institute Genomics Platform"/>
            <consortium name="The Broad Institute Genome Sequencing Center for Infectious Disease"/>
            <person name="Wu L."/>
            <person name="Ma J."/>
        </authorList>
    </citation>
    <scope>NUCLEOTIDE SEQUENCE [LARGE SCALE GENOMIC DNA]</scope>
    <source>
        <strain evidence="12">JCM 18532</strain>
    </source>
</reference>
<feature type="transmembrane region" description="Helical" evidence="9">
    <location>
        <begin position="539"/>
        <end position="567"/>
    </location>
</feature>
<dbReference type="CDD" id="cd06582">
    <property type="entry name" value="TM_PBP1_LivH_like"/>
    <property type="match status" value="1"/>
</dbReference>
<evidence type="ECO:0000256" key="5">
    <source>
        <dbReference type="ARBA" id="ARBA00022741"/>
    </source>
</evidence>
<feature type="transmembrane region" description="Helical" evidence="9">
    <location>
        <begin position="30"/>
        <end position="50"/>
    </location>
</feature>
<feature type="transmembrane region" description="Helical" evidence="9">
    <location>
        <begin position="497"/>
        <end position="527"/>
    </location>
</feature>
<keyword evidence="8 9" id="KW-0472">Membrane</keyword>
<dbReference type="Proteomes" id="UP001499882">
    <property type="component" value="Unassembled WGS sequence"/>
</dbReference>
<feature type="transmembrane region" description="Helical" evidence="9">
    <location>
        <begin position="459"/>
        <end position="477"/>
    </location>
</feature>
<keyword evidence="4 9" id="KW-0812">Transmembrane</keyword>
<feature type="transmembrane region" description="Helical" evidence="9">
    <location>
        <begin position="219"/>
        <end position="246"/>
    </location>
</feature>
<dbReference type="SMART" id="SM00382">
    <property type="entry name" value="AAA"/>
    <property type="match status" value="1"/>
</dbReference>
<dbReference type="EMBL" id="BAABKN010000027">
    <property type="protein sequence ID" value="GAA4752954.1"/>
    <property type="molecule type" value="Genomic_DNA"/>
</dbReference>
<dbReference type="Pfam" id="PF00005">
    <property type="entry name" value="ABC_tran"/>
    <property type="match status" value="1"/>
</dbReference>
<dbReference type="PANTHER" id="PTHR45772">
    <property type="entry name" value="CONSERVED COMPONENT OF ABC TRANSPORTER FOR NATURAL AMINO ACIDS-RELATED"/>
    <property type="match status" value="1"/>
</dbReference>
<proteinExistence type="predicted"/>
<comment type="subcellular location">
    <subcellularLocation>
        <location evidence="1">Cell membrane</location>
        <topology evidence="1">Multi-pass membrane protein</topology>
    </subcellularLocation>
</comment>
<feature type="transmembrane region" description="Helical" evidence="9">
    <location>
        <begin position="62"/>
        <end position="83"/>
    </location>
</feature>
<dbReference type="PROSITE" id="PS50893">
    <property type="entry name" value="ABC_TRANSPORTER_2"/>
    <property type="match status" value="1"/>
</dbReference>
<comment type="caution">
    <text evidence="11">The sequence shown here is derived from an EMBL/GenBank/DDBJ whole genome shotgun (WGS) entry which is preliminary data.</text>
</comment>
<keyword evidence="6" id="KW-0067">ATP-binding</keyword>
<feature type="transmembrane region" description="Helical" evidence="9">
    <location>
        <begin position="266"/>
        <end position="283"/>
    </location>
</feature>
<evidence type="ECO:0000256" key="4">
    <source>
        <dbReference type="ARBA" id="ARBA00022692"/>
    </source>
</evidence>
<dbReference type="InterPro" id="IPR027417">
    <property type="entry name" value="P-loop_NTPase"/>
</dbReference>
<evidence type="ECO:0000256" key="3">
    <source>
        <dbReference type="ARBA" id="ARBA00022475"/>
    </source>
</evidence>
<evidence type="ECO:0000313" key="12">
    <source>
        <dbReference type="Proteomes" id="UP001499882"/>
    </source>
</evidence>
<evidence type="ECO:0000256" key="8">
    <source>
        <dbReference type="ARBA" id="ARBA00023136"/>
    </source>
</evidence>
<keyword evidence="12" id="KW-1185">Reference proteome</keyword>
<accession>A0ABP8ZCJ0</accession>
<dbReference type="InterPro" id="IPR003439">
    <property type="entry name" value="ABC_transporter-like_ATP-bd"/>
</dbReference>
<dbReference type="InterPro" id="IPR003593">
    <property type="entry name" value="AAA+_ATPase"/>
</dbReference>
<gene>
    <name evidence="11" type="ORF">GCM10023350_42820</name>
</gene>
<sequence length="909" mass="95936">MEIFRFALLGLGIGALYAMCAQGIVLIYRASGVVNFAQGAFVLVGGYTYYELTTVHMQPTAVALVGVVALAAAVGVLTHFLLMRPLRNSSPLARTVATLGVLSLLQSIAVLRYKHSLLGVETILPRDAVDVFGATITQDRIILFGIGAVVTLLLWAVYRFTKFGQITAAVSENEQAAASMGHSPDLIAALNWGVGAGLAGLTGALIAQITFLEPNQLTALVLPALAAALLGGFSSYPLAFVAALGIGSAQSVLTMQVAEHDWWTGWPQALPFLAVICYLVLRGRGIPQRSHIFDRLPKVGTGKIRIIPTLVLFVVALAIALVLSDTWVIAFTATVTMAIVCLSVLVVTGYAGQLSLAQYVIGAMGAFVAAKLMETQGTPFAPAFLLGVVSAMLIGAVLGAPALRTRGVNLAVTTLGLGVTMYALFLSNTKLVGSIDGIPIKSPSILGIDIAPGDHPRRYAVVAIVALLLLVLAVANLRRGVAGRRLLAVRSNERAALALGVSVYTAKLYAFMLSAGIAAVGVSALAFMNDRVVFARFDVFSSIAFVTATVVGGVGMLVGPLIGSTLFDNSILSRFLSQWGTADEYMPLIGAISVLLVLVMGSDGIFEQNRQLGVAVRNKLRARRGAAEVPGPIAAAPERERVKAEPVVARTLTVRDLTVRFGGVVAVSEMNLTVRPGTVHGLIGPNGAGKTTFIDAVTGFVKSTGSVEVEGVEVSRLGARKRARRGVARSFQSGELFDDLTVRENLAVGSDESSWHRYVTDLFWPGPVKLSPAAIVAAQEFDLDRDWDQLPESLPFGRRRLVAIARAVASAPSVLLLDEPASGLDDDEARELAHLIRRLADDWGIAILLVEHNLEMVLSVCDEITVMAQGKELLAASPPDVVRTHPAVIEAYVGTAEDSLPGTADLTPA</sequence>
<evidence type="ECO:0000256" key="6">
    <source>
        <dbReference type="ARBA" id="ARBA00022840"/>
    </source>
</evidence>
<dbReference type="SUPFAM" id="SSF52540">
    <property type="entry name" value="P-loop containing nucleoside triphosphate hydrolases"/>
    <property type="match status" value="1"/>
</dbReference>
<feature type="transmembrane region" description="Helical" evidence="9">
    <location>
        <begin position="407"/>
        <end position="425"/>
    </location>
</feature>
<evidence type="ECO:0000256" key="9">
    <source>
        <dbReference type="SAM" id="Phobius"/>
    </source>
</evidence>
<feature type="transmembrane region" description="Helical" evidence="9">
    <location>
        <begin position="186"/>
        <end position="207"/>
    </location>
</feature>
<keyword evidence="7 9" id="KW-1133">Transmembrane helix</keyword>
<evidence type="ECO:0000259" key="10">
    <source>
        <dbReference type="PROSITE" id="PS50893"/>
    </source>
</evidence>
<dbReference type="InterPro" id="IPR001851">
    <property type="entry name" value="ABC_transp_permease"/>
</dbReference>
<name>A0ABP8ZCJ0_9ACTN</name>
<dbReference type="CDD" id="cd03219">
    <property type="entry name" value="ABC_Mj1267_LivG_branched"/>
    <property type="match status" value="1"/>
</dbReference>
<feature type="transmembrane region" description="Helical" evidence="9">
    <location>
        <begin position="329"/>
        <end position="349"/>
    </location>
</feature>
<feature type="transmembrane region" description="Helical" evidence="9">
    <location>
        <begin position="304"/>
        <end position="323"/>
    </location>
</feature>
<dbReference type="RefSeq" id="WP_345529071.1">
    <property type="nucleotide sequence ID" value="NZ_BAABKN010000027.1"/>
</dbReference>
<organism evidence="11 12">
    <name type="scientific">Nocardioides endophyticus</name>
    <dbReference type="NCBI Taxonomy" id="1353775"/>
    <lineage>
        <taxon>Bacteria</taxon>
        <taxon>Bacillati</taxon>
        <taxon>Actinomycetota</taxon>
        <taxon>Actinomycetes</taxon>
        <taxon>Propionibacteriales</taxon>
        <taxon>Nocardioidaceae</taxon>
        <taxon>Nocardioides</taxon>
    </lineage>
</organism>
<keyword evidence="5" id="KW-0547">Nucleotide-binding</keyword>
<evidence type="ECO:0000256" key="1">
    <source>
        <dbReference type="ARBA" id="ARBA00004651"/>
    </source>
</evidence>
<feature type="transmembrane region" description="Helical" evidence="9">
    <location>
        <begin position="356"/>
        <end position="373"/>
    </location>
</feature>